<dbReference type="PANTHER" id="PTHR43019">
    <property type="entry name" value="SERINE ENDOPROTEASE DEGS"/>
    <property type="match status" value="1"/>
</dbReference>
<name>A0A0K0LBD9_9BACT</name>
<dbReference type="InterPro" id="IPR009003">
    <property type="entry name" value="Peptidase_S1_PA"/>
</dbReference>
<dbReference type="PANTHER" id="PTHR43019:SF23">
    <property type="entry name" value="PROTEASE DO-LIKE 5, CHLOROPLASTIC"/>
    <property type="match status" value="1"/>
</dbReference>
<sequence>MGCAKNLCLQQSFAGKINDIEFEQTQASSGNLGGPVVGQRLGQQCLGSPTGRCGGTHQTVYCLDRHIPCYRQSTFRFLGTGFVVGDGTKIVTNAHVAGKADALAKDEPGLVVQVPASNGIWAMHKARVLEKNETHDLALLKIDGTAAPSLKVVVSHGVREGDDLAFTGFPIGGLLGFSPVTHRATVSSITTMALPSPTSQRLSGRAIRSLRDAKIEVFQLDGTAYPGNSGGPLFDPANGEVLGVINMVLIKSTRESALTQPSGITYAIPSRYVLEMLERNP</sequence>
<protein>
    <submittedName>
        <fullName evidence="1">Peptidase s1 and s6 chymotrypsin/hap</fullName>
    </submittedName>
</protein>
<reference evidence="1" key="1">
    <citation type="submission" date="2014-09" db="EMBL/GenBank/DDBJ databases">
        <authorList>
            <person name="Magalhaes I.L.F."/>
            <person name="Oliveira U."/>
            <person name="Santos F.R."/>
            <person name="Vidigal T.H.D.A."/>
            <person name="Brescovit A.D."/>
            <person name="Santos A.J."/>
        </authorList>
    </citation>
    <scope>NUCLEOTIDE SEQUENCE</scope>
</reference>
<organism evidence="1">
    <name type="scientific">uncultured bacterium SA343_p</name>
    <dbReference type="NCBI Taxonomy" id="1552128"/>
    <lineage>
        <taxon>Bacteria</taxon>
        <taxon>environmental samples</taxon>
    </lineage>
</organism>
<accession>A0A0K0LBD9</accession>
<dbReference type="InterPro" id="IPR043504">
    <property type="entry name" value="Peptidase_S1_PA_chymotrypsin"/>
</dbReference>
<dbReference type="AlphaFoldDB" id="A0A0K0LBD9"/>
<dbReference type="Gene3D" id="2.40.10.10">
    <property type="entry name" value="Trypsin-like serine proteases"/>
    <property type="match status" value="2"/>
</dbReference>
<dbReference type="Pfam" id="PF13365">
    <property type="entry name" value="Trypsin_2"/>
    <property type="match status" value="1"/>
</dbReference>
<evidence type="ECO:0000313" key="1">
    <source>
        <dbReference type="EMBL" id="AIW81326.1"/>
    </source>
</evidence>
<dbReference type="SUPFAM" id="SSF50494">
    <property type="entry name" value="Trypsin-like serine proteases"/>
    <property type="match status" value="1"/>
</dbReference>
<dbReference type="EMBL" id="KM669715">
    <property type="protein sequence ID" value="AIW81326.1"/>
    <property type="molecule type" value="Genomic_DNA"/>
</dbReference>
<proteinExistence type="predicted"/>